<comment type="similarity">
    <text evidence="2">Belongs to the 'phage' integrase family.</text>
</comment>
<dbReference type="eggNOG" id="COG0582">
    <property type="taxonomic scope" value="Bacteria"/>
</dbReference>
<dbReference type="GO" id="GO:0015074">
    <property type="term" value="P:DNA integration"/>
    <property type="evidence" value="ECO:0007669"/>
    <property type="project" value="UniProtKB-KW"/>
</dbReference>
<dbReference type="InterPro" id="IPR002104">
    <property type="entry name" value="Integrase_catalytic"/>
</dbReference>
<evidence type="ECO:0000256" key="6">
    <source>
        <dbReference type="PROSITE-ProRule" id="PRU01248"/>
    </source>
</evidence>
<name>C0EDT0_9FIRM</name>
<feature type="domain" description="Core-binding (CB)" evidence="9">
    <location>
        <begin position="68"/>
        <end position="225"/>
    </location>
</feature>
<dbReference type="PROSITE" id="PS50943">
    <property type="entry name" value="HTH_CROC1"/>
    <property type="match status" value="1"/>
</dbReference>
<dbReference type="SUPFAM" id="SSF56349">
    <property type="entry name" value="DNA breaking-rejoining enzymes"/>
    <property type="match status" value="1"/>
</dbReference>
<keyword evidence="3" id="KW-0229">DNA integration</keyword>
<evidence type="ECO:0000313" key="11">
    <source>
        <dbReference type="Proteomes" id="UP000003340"/>
    </source>
</evidence>
<dbReference type="CDD" id="cd01189">
    <property type="entry name" value="INT_ICEBs1_C_like"/>
    <property type="match status" value="1"/>
</dbReference>
<dbReference type="Proteomes" id="UP000003340">
    <property type="component" value="Unassembled WGS sequence"/>
</dbReference>
<dbReference type="GO" id="GO:0006310">
    <property type="term" value="P:DNA recombination"/>
    <property type="evidence" value="ECO:0007669"/>
    <property type="project" value="UniProtKB-KW"/>
</dbReference>
<dbReference type="PROSITE" id="PS51900">
    <property type="entry name" value="CB"/>
    <property type="match status" value="1"/>
</dbReference>
<feature type="domain" description="Tyr recombinase" evidence="8">
    <location>
        <begin position="246"/>
        <end position="448"/>
    </location>
</feature>
<dbReference type="InterPro" id="IPR013762">
    <property type="entry name" value="Integrase-like_cat_sf"/>
</dbReference>
<dbReference type="InterPro" id="IPR010998">
    <property type="entry name" value="Integrase_recombinase_N"/>
</dbReference>
<evidence type="ECO:0000256" key="5">
    <source>
        <dbReference type="ARBA" id="ARBA00023172"/>
    </source>
</evidence>
<dbReference type="Pfam" id="PF14659">
    <property type="entry name" value="Phage_int_SAM_3"/>
    <property type="match status" value="1"/>
</dbReference>
<proteinExistence type="inferred from homology"/>
<dbReference type="Pfam" id="PF13443">
    <property type="entry name" value="HTH_26"/>
    <property type="match status" value="1"/>
</dbReference>
<dbReference type="STRING" id="537013.CLOSTMETH_02009"/>
<dbReference type="EMBL" id="ACEC01000066">
    <property type="protein sequence ID" value="EEG30278.1"/>
    <property type="molecule type" value="Genomic_DNA"/>
</dbReference>
<evidence type="ECO:0000256" key="3">
    <source>
        <dbReference type="ARBA" id="ARBA00022908"/>
    </source>
</evidence>
<keyword evidence="11" id="KW-1185">Reference proteome</keyword>
<keyword evidence="5" id="KW-0233">DNA recombination</keyword>
<gene>
    <name evidence="10" type="ORF">CLOSTMETH_02009</name>
</gene>
<comment type="caution">
    <text evidence="10">The sequence shown here is derived from an EMBL/GenBank/DDBJ whole genome shotgun (WGS) entry which is preliminary data.</text>
</comment>
<dbReference type="Gene3D" id="1.10.443.10">
    <property type="entry name" value="Intergrase catalytic core"/>
    <property type="match status" value="1"/>
</dbReference>
<evidence type="ECO:0000256" key="2">
    <source>
        <dbReference type="ARBA" id="ARBA00008857"/>
    </source>
</evidence>
<reference evidence="10 11" key="1">
    <citation type="submission" date="2009-01" db="EMBL/GenBank/DDBJ databases">
        <authorList>
            <person name="Fulton L."/>
            <person name="Clifton S."/>
            <person name="Fulton B."/>
            <person name="Xu J."/>
            <person name="Minx P."/>
            <person name="Pepin K.H."/>
            <person name="Johnson M."/>
            <person name="Bhonagiri V."/>
            <person name="Nash W.E."/>
            <person name="Mardis E.R."/>
            <person name="Wilson R.K."/>
        </authorList>
    </citation>
    <scope>NUCLEOTIDE SEQUENCE [LARGE SCALE GENOMIC DNA]</scope>
    <source>
        <strain evidence="10 11">DSM 5476</strain>
    </source>
</reference>
<protein>
    <submittedName>
        <fullName evidence="10">DNA-binding helix-turn-helix protein</fullName>
    </submittedName>
</protein>
<dbReference type="InterPro" id="IPR050090">
    <property type="entry name" value="Tyrosine_recombinase_XerCD"/>
</dbReference>
<evidence type="ECO:0000256" key="4">
    <source>
        <dbReference type="ARBA" id="ARBA00023125"/>
    </source>
</evidence>
<keyword evidence="4 6" id="KW-0238">DNA-binding</keyword>
<evidence type="ECO:0000313" key="10">
    <source>
        <dbReference type="EMBL" id="EEG30278.1"/>
    </source>
</evidence>
<evidence type="ECO:0000259" key="8">
    <source>
        <dbReference type="PROSITE" id="PS51898"/>
    </source>
</evidence>
<dbReference type="AlphaFoldDB" id="C0EDT0"/>
<dbReference type="Gene3D" id="1.10.150.130">
    <property type="match status" value="1"/>
</dbReference>
<dbReference type="InterPro" id="IPR011010">
    <property type="entry name" value="DNA_brk_join_enz"/>
</dbReference>
<dbReference type="SUPFAM" id="SSF47413">
    <property type="entry name" value="lambda repressor-like DNA-binding domains"/>
    <property type="match status" value="1"/>
</dbReference>
<comment type="function">
    <text evidence="1">Site-specific tyrosine recombinase, which acts by catalyzing the cutting and rejoining of the recombining DNA molecules.</text>
</comment>
<dbReference type="SMART" id="SM00530">
    <property type="entry name" value="HTH_XRE"/>
    <property type="match status" value="1"/>
</dbReference>
<evidence type="ECO:0000256" key="1">
    <source>
        <dbReference type="ARBA" id="ARBA00003283"/>
    </source>
</evidence>
<dbReference type="PROSITE" id="PS51898">
    <property type="entry name" value="TYR_RECOMBINASE"/>
    <property type="match status" value="1"/>
</dbReference>
<dbReference type="InterPro" id="IPR044068">
    <property type="entry name" value="CB"/>
</dbReference>
<dbReference type="InterPro" id="IPR001387">
    <property type="entry name" value="Cro/C1-type_HTH"/>
</dbReference>
<sequence>MATITKRGNTYKITVSCGYDSGGKQIRQHMTWKPAPGMTKRQIEKELERQKVLFEENCRSGQFISGSIKLADFAQRWMSEYAEKHLKAKTIAHYNELLKRILPALGHIKLDKLQPHHLIQFYDNLSESGIREDIKQRCSTDFKKVLKQHGFTKVELSKRAGVSVATLDSVSQGKNITGQSARRICEAFHIKLQELFTPVDADRGLAAKTINSHHRLLSSMLNTAVQWQIIFSNPCDRVKPPKLERKEARYLDEKQTAQLITCLQREPEQYQTMVLLLIYTGMRRGELCGLEWPDFDMEHKLLYIQRESLYLPDRGIFEDTTKTYSSTRVIKLSDEAVKLLIQHKFAQNAERAKLGDAWVDTGKIFTTCTGKPIHPDTLTTWFHKFVQKNDLPPVSVHSLRHTNATLLIANGVNLTTVAGRLGHADTGTTTKVYAHAIKTADEMAAETIQNILNPAKKEENIG</sequence>
<accession>C0EDT0</accession>
<dbReference type="PANTHER" id="PTHR30349:SF64">
    <property type="entry name" value="PROPHAGE INTEGRASE INTD-RELATED"/>
    <property type="match status" value="1"/>
</dbReference>
<dbReference type="HOGENOM" id="CLU_027562_17_1_9"/>
<evidence type="ECO:0000259" key="7">
    <source>
        <dbReference type="PROSITE" id="PS50943"/>
    </source>
</evidence>
<dbReference type="Pfam" id="PF00589">
    <property type="entry name" value="Phage_integrase"/>
    <property type="match status" value="1"/>
</dbReference>
<feature type="domain" description="HTH cro/C1-type" evidence="7">
    <location>
        <begin position="142"/>
        <end position="195"/>
    </location>
</feature>
<evidence type="ECO:0000259" key="9">
    <source>
        <dbReference type="PROSITE" id="PS51900"/>
    </source>
</evidence>
<dbReference type="Gene3D" id="1.10.260.40">
    <property type="entry name" value="lambda repressor-like DNA-binding domains"/>
    <property type="match status" value="1"/>
</dbReference>
<organism evidence="10 11">
    <name type="scientific">[Clostridium] methylpentosum DSM 5476</name>
    <dbReference type="NCBI Taxonomy" id="537013"/>
    <lineage>
        <taxon>Bacteria</taxon>
        <taxon>Bacillati</taxon>
        <taxon>Bacillota</taxon>
        <taxon>Clostridia</taxon>
        <taxon>Eubacteriales</taxon>
        <taxon>Oscillospiraceae</taxon>
        <taxon>Oscillospiraceae incertae sedis</taxon>
    </lineage>
</organism>
<dbReference type="GO" id="GO:0003677">
    <property type="term" value="F:DNA binding"/>
    <property type="evidence" value="ECO:0007669"/>
    <property type="project" value="UniProtKB-UniRule"/>
</dbReference>
<dbReference type="PANTHER" id="PTHR30349">
    <property type="entry name" value="PHAGE INTEGRASE-RELATED"/>
    <property type="match status" value="1"/>
</dbReference>
<dbReference type="InterPro" id="IPR010982">
    <property type="entry name" value="Lambda_DNA-bd_dom_sf"/>
</dbReference>
<dbReference type="InterPro" id="IPR004107">
    <property type="entry name" value="Integrase_SAM-like_N"/>
</dbReference>
<reference evidence="10 11" key="2">
    <citation type="submission" date="2009-02" db="EMBL/GenBank/DDBJ databases">
        <title>Draft genome sequence of Clostridium methylpentosum (DSM 5476).</title>
        <authorList>
            <person name="Sudarsanam P."/>
            <person name="Ley R."/>
            <person name="Guruge J."/>
            <person name="Turnbaugh P.J."/>
            <person name="Mahowald M."/>
            <person name="Liep D."/>
            <person name="Gordon J."/>
        </authorList>
    </citation>
    <scope>NUCLEOTIDE SEQUENCE [LARGE SCALE GENOMIC DNA]</scope>
    <source>
        <strain evidence="10 11">DSM 5476</strain>
    </source>
</reference>